<reference evidence="2 3" key="1">
    <citation type="journal article" date="2015" name="Genome Announc.">
        <title>Expanding the biotechnology potential of lactobacilli through comparative genomics of 213 strains and associated genera.</title>
        <authorList>
            <person name="Sun Z."/>
            <person name="Harris H.M."/>
            <person name="McCann A."/>
            <person name="Guo C."/>
            <person name="Argimon S."/>
            <person name="Zhang W."/>
            <person name="Yang X."/>
            <person name="Jeffery I.B."/>
            <person name="Cooney J.C."/>
            <person name="Kagawa T.F."/>
            <person name="Liu W."/>
            <person name="Song Y."/>
            <person name="Salvetti E."/>
            <person name="Wrobel A."/>
            <person name="Rasinkangas P."/>
            <person name="Parkhill J."/>
            <person name="Rea M.C."/>
            <person name="O'Sullivan O."/>
            <person name="Ritari J."/>
            <person name="Douillard F.P."/>
            <person name="Paul Ross R."/>
            <person name="Yang R."/>
            <person name="Briner A.E."/>
            <person name="Felis G.E."/>
            <person name="de Vos W.M."/>
            <person name="Barrangou R."/>
            <person name="Klaenhammer T.R."/>
            <person name="Caufield P.W."/>
            <person name="Cui Y."/>
            <person name="Zhang H."/>
            <person name="O'Toole P.W."/>
        </authorList>
    </citation>
    <scope>NUCLEOTIDE SEQUENCE [LARGE SCALE GENOMIC DNA]</scope>
    <source>
        <strain evidence="2 3">DSM 20410</strain>
    </source>
</reference>
<dbReference type="AlphaFoldDB" id="A0A0R2H7K7"/>
<dbReference type="InterPro" id="IPR050466">
    <property type="entry name" value="Carboxylest/Gibb_receptor"/>
</dbReference>
<evidence type="ECO:0000313" key="3">
    <source>
        <dbReference type="Proteomes" id="UP000051992"/>
    </source>
</evidence>
<comment type="caution">
    <text evidence="2">The sequence shown here is derived from an EMBL/GenBank/DDBJ whole genome shotgun (WGS) entry which is preliminary data.</text>
</comment>
<proteinExistence type="predicted"/>
<keyword evidence="3" id="KW-1185">Reference proteome</keyword>
<dbReference type="OrthoDB" id="9815425at2"/>
<protein>
    <recommendedName>
        <fullName evidence="1">Alpha/beta hydrolase fold-3 domain-containing protein</fullName>
    </recommendedName>
</protein>
<dbReference type="Gene3D" id="3.40.50.1820">
    <property type="entry name" value="alpha/beta hydrolase"/>
    <property type="match status" value="1"/>
</dbReference>
<dbReference type="SUPFAM" id="SSF53474">
    <property type="entry name" value="alpha/beta-Hydrolases"/>
    <property type="match status" value="1"/>
</dbReference>
<evidence type="ECO:0000259" key="1">
    <source>
        <dbReference type="Pfam" id="PF07859"/>
    </source>
</evidence>
<dbReference type="PANTHER" id="PTHR23024:SF24">
    <property type="entry name" value="ALPHA_BETA HYDROLASE FOLD-3 DOMAIN-CONTAINING PROTEIN"/>
    <property type="match status" value="1"/>
</dbReference>
<dbReference type="GO" id="GO:0034338">
    <property type="term" value="F:short-chain carboxylesterase activity"/>
    <property type="evidence" value="ECO:0007669"/>
    <property type="project" value="TreeGrafter"/>
</dbReference>
<dbReference type="EMBL" id="JQBM01000002">
    <property type="protein sequence ID" value="KRN46565.1"/>
    <property type="molecule type" value="Genomic_DNA"/>
</dbReference>
<name>A0A0R2H7K7_WEIVI</name>
<dbReference type="RefSeq" id="WP_057745515.1">
    <property type="nucleotide sequence ID" value="NZ_BJLU01000002.1"/>
</dbReference>
<gene>
    <name evidence="2" type="ORF">IV50_GL000843</name>
</gene>
<dbReference type="Pfam" id="PF07859">
    <property type="entry name" value="Abhydrolase_3"/>
    <property type="match status" value="1"/>
</dbReference>
<dbReference type="PATRIC" id="fig|1629.5.peg.850"/>
<dbReference type="InterPro" id="IPR013094">
    <property type="entry name" value="AB_hydrolase_3"/>
</dbReference>
<evidence type="ECO:0000313" key="2">
    <source>
        <dbReference type="EMBL" id="KRN46565.1"/>
    </source>
</evidence>
<sequence length="299" mass="33572">MIPWKPSKQDYLADLDYLREQALFEKKGNLKYKAKAGLNMQPGYDDPIMEQWKADNSGPYTPDSERTNEFTLTEPTQYDQIGLQMQTTMGSESIDISEDVATERVVTDTGTILYVYQPATLDADLTPIVFYHGGGWVGGAPLVPQNFLKHLAQITQRTVINVDYALAPEKKGKWAVEECYAVLAWLATDTADFVSSKQFIIGGDSAGANLTAAVSYLNEKNHTHYVEKQFMFYPVLTLDVDQTKDVTWEIERFGVEDAEIKASLSKQIQEIPQGLPVMHQIYAGGEDATHEVNEWLQSK</sequence>
<dbReference type="PANTHER" id="PTHR23024">
    <property type="entry name" value="ARYLACETAMIDE DEACETYLASE"/>
    <property type="match status" value="1"/>
</dbReference>
<feature type="domain" description="Alpha/beta hydrolase fold-3" evidence="1">
    <location>
        <begin position="128"/>
        <end position="249"/>
    </location>
</feature>
<dbReference type="Proteomes" id="UP000051992">
    <property type="component" value="Unassembled WGS sequence"/>
</dbReference>
<accession>A0A0R2H7K7</accession>
<organism evidence="2 3">
    <name type="scientific">Weissella viridescens</name>
    <name type="common">Lactobacillus viridescens</name>
    <dbReference type="NCBI Taxonomy" id="1629"/>
    <lineage>
        <taxon>Bacteria</taxon>
        <taxon>Bacillati</taxon>
        <taxon>Bacillota</taxon>
        <taxon>Bacilli</taxon>
        <taxon>Lactobacillales</taxon>
        <taxon>Lactobacillaceae</taxon>
        <taxon>Weissella</taxon>
    </lineage>
</organism>
<dbReference type="InterPro" id="IPR029058">
    <property type="entry name" value="AB_hydrolase_fold"/>
</dbReference>